<reference evidence="2 3" key="1">
    <citation type="submission" date="2018-09" db="EMBL/GenBank/DDBJ databases">
        <title>Genomic Encyclopedia of Archaeal and Bacterial Type Strains, Phase II (KMG-II): from individual species to whole genera.</title>
        <authorList>
            <person name="Goeker M."/>
        </authorList>
    </citation>
    <scope>NUCLEOTIDE SEQUENCE [LARGE SCALE GENOMIC DNA]</scope>
    <source>
        <strain evidence="2 3">DSM 21950</strain>
    </source>
</reference>
<keyword evidence="1" id="KW-0812">Transmembrane</keyword>
<name>A0A419XA36_9BACT</name>
<sequence length="102" mass="11699">MKTARLKSGITHREILIFLISSLAIVLFLFYIDEGYYSLDWIKEPFALVLVLIYLVPTFLCQILLHVLLWKVKDSVVRTVLSTFFGIVTGVVLVISTFYILS</sequence>
<evidence type="ECO:0000256" key="1">
    <source>
        <dbReference type="SAM" id="Phobius"/>
    </source>
</evidence>
<feature type="transmembrane region" description="Helical" evidence="1">
    <location>
        <begin position="15"/>
        <end position="32"/>
    </location>
</feature>
<dbReference type="RefSeq" id="WP_120239275.1">
    <property type="nucleotide sequence ID" value="NZ_RAPQ01000008.1"/>
</dbReference>
<evidence type="ECO:0000313" key="3">
    <source>
        <dbReference type="Proteomes" id="UP000284531"/>
    </source>
</evidence>
<protein>
    <submittedName>
        <fullName evidence="2">Uncharacterized protein</fullName>
    </submittedName>
</protein>
<comment type="caution">
    <text evidence="2">The sequence shown here is derived from an EMBL/GenBank/DDBJ whole genome shotgun (WGS) entry which is preliminary data.</text>
</comment>
<dbReference type="Proteomes" id="UP000284531">
    <property type="component" value="Unassembled WGS sequence"/>
</dbReference>
<keyword evidence="1" id="KW-0472">Membrane</keyword>
<proteinExistence type="predicted"/>
<organism evidence="2 3">
    <name type="scientific">Marinifilum flexuosum</name>
    <dbReference type="NCBI Taxonomy" id="1117708"/>
    <lineage>
        <taxon>Bacteria</taxon>
        <taxon>Pseudomonadati</taxon>
        <taxon>Bacteroidota</taxon>
        <taxon>Bacteroidia</taxon>
        <taxon>Marinilabiliales</taxon>
        <taxon>Marinifilaceae</taxon>
    </lineage>
</organism>
<dbReference type="EMBL" id="RAPQ01000008">
    <property type="protein sequence ID" value="RKE04506.1"/>
    <property type="molecule type" value="Genomic_DNA"/>
</dbReference>
<gene>
    <name evidence="2" type="ORF">BXY64_1531</name>
</gene>
<feature type="transmembrane region" description="Helical" evidence="1">
    <location>
        <begin position="47"/>
        <end position="69"/>
    </location>
</feature>
<feature type="transmembrane region" description="Helical" evidence="1">
    <location>
        <begin position="81"/>
        <end position="101"/>
    </location>
</feature>
<keyword evidence="3" id="KW-1185">Reference proteome</keyword>
<dbReference type="OrthoDB" id="9885469at2"/>
<dbReference type="AlphaFoldDB" id="A0A419XA36"/>
<keyword evidence="1" id="KW-1133">Transmembrane helix</keyword>
<evidence type="ECO:0000313" key="2">
    <source>
        <dbReference type="EMBL" id="RKE04506.1"/>
    </source>
</evidence>
<accession>A0A419XA36</accession>